<evidence type="ECO:0000256" key="2">
    <source>
        <dbReference type="ARBA" id="ARBA00005548"/>
    </source>
</evidence>
<evidence type="ECO:0000256" key="3">
    <source>
        <dbReference type="ARBA" id="ARBA00022723"/>
    </source>
</evidence>
<protein>
    <submittedName>
        <fullName evidence="13 14">DNA repair protein complementing XP-A cells homolog</fullName>
    </submittedName>
</protein>
<dbReference type="PANTHER" id="PTHR10142">
    <property type="entry name" value="DNA REPAIR PROTEIN COMPLEMENTING XP-A CELLS"/>
    <property type="match status" value="1"/>
</dbReference>
<evidence type="ECO:0000256" key="9">
    <source>
        <dbReference type="ARBA" id="ARBA00023242"/>
    </source>
</evidence>
<keyword evidence="9" id="KW-0539">Nucleus</keyword>
<comment type="similarity">
    <text evidence="2">Belongs to the XPA family.</text>
</comment>
<dbReference type="Pfam" id="PF05181">
    <property type="entry name" value="XPA_C"/>
    <property type="match status" value="1"/>
</dbReference>
<dbReference type="GeneID" id="128198437"/>
<dbReference type="NCBIfam" id="TIGR00598">
    <property type="entry name" value="rad14"/>
    <property type="match status" value="1"/>
</dbReference>
<keyword evidence="4" id="KW-0227">DNA damage</keyword>
<keyword evidence="8" id="KW-0234">DNA repair</keyword>
<proteinExistence type="inferred from homology"/>
<organism evidence="12 13">
    <name type="scientific">Bicyclus anynana</name>
    <name type="common">Squinting bush brown butterfly</name>
    <dbReference type="NCBI Taxonomy" id="110368"/>
    <lineage>
        <taxon>Eukaryota</taxon>
        <taxon>Metazoa</taxon>
        <taxon>Ecdysozoa</taxon>
        <taxon>Arthropoda</taxon>
        <taxon>Hexapoda</taxon>
        <taxon>Insecta</taxon>
        <taxon>Pterygota</taxon>
        <taxon>Neoptera</taxon>
        <taxon>Endopterygota</taxon>
        <taxon>Lepidoptera</taxon>
        <taxon>Glossata</taxon>
        <taxon>Ditrysia</taxon>
        <taxon>Papilionoidea</taxon>
        <taxon>Nymphalidae</taxon>
        <taxon>Satyrinae</taxon>
        <taxon>Satyrini</taxon>
        <taxon>Mycalesina</taxon>
        <taxon>Bicyclus</taxon>
    </lineage>
</organism>
<evidence type="ECO:0000313" key="12">
    <source>
        <dbReference type="Proteomes" id="UP001652582"/>
    </source>
</evidence>
<feature type="compositionally biased region" description="Basic and acidic residues" evidence="10">
    <location>
        <begin position="1"/>
        <end position="12"/>
    </location>
</feature>
<dbReference type="InterPro" id="IPR037129">
    <property type="entry name" value="XPA_sf"/>
</dbReference>
<keyword evidence="3" id="KW-0479">Metal-binding</keyword>
<evidence type="ECO:0000256" key="4">
    <source>
        <dbReference type="ARBA" id="ARBA00022763"/>
    </source>
</evidence>
<dbReference type="SUPFAM" id="SSF57716">
    <property type="entry name" value="Glucocorticoid receptor-like (DNA-binding domain)"/>
    <property type="match status" value="1"/>
</dbReference>
<sequence>MASESESDKEQTAEGDEPTLSAAQRARAERSRQRARALRSARLLRREGAEPPAVAAPDCGGGFLPAPEPPPRAAAPAPAPLVHRSVQPACLQCAARFPQSFLLDTFDYSVCDACRDDAGAHALLPRTQAKSEFLLQDCDLDARPPPLRALSRPNPHRARAPPMRLYLRAQLEERACAVWGGRDGLQRERAARAERRERAEHKAAGRRLRALRLAARSGLFAGAREGHEHAFGPETYDADADEYRRECACGHRETYEKM</sequence>
<feature type="domain" description="XPA C-terminal" evidence="11">
    <location>
        <begin position="121"/>
        <end position="170"/>
    </location>
</feature>
<feature type="compositionally biased region" description="Pro residues" evidence="10">
    <location>
        <begin position="66"/>
        <end position="78"/>
    </location>
</feature>
<dbReference type="InterPro" id="IPR009061">
    <property type="entry name" value="DNA-bd_dom_put_sf"/>
</dbReference>
<dbReference type="Pfam" id="PF01286">
    <property type="entry name" value="XPA_N"/>
    <property type="match status" value="1"/>
</dbReference>
<evidence type="ECO:0000256" key="7">
    <source>
        <dbReference type="ARBA" id="ARBA00023125"/>
    </source>
</evidence>
<evidence type="ECO:0000256" key="8">
    <source>
        <dbReference type="ARBA" id="ARBA00023204"/>
    </source>
</evidence>
<keyword evidence="6" id="KW-0862">Zinc</keyword>
<dbReference type="Proteomes" id="UP001652582">
    <property type="component" value="Chromosome 1"/>
</dbReference>
<dbReference type="Gene3D" id="3.90.530.10">
    <property type="entry name" value="XPA C-terminal domain"/>
    <property type="match status" value="1"/>
</dbReference>
<feature type="region of interest" description="Disordered" evidence="10">
    <location>
        <begin position="1"/>
        <end position="78"/>
    </location>
</feature>
<dbReference type="RefSeq" id="XP_052739908.1">
    <property type="nucleotide sequence ID" value="XM_052883948.1"/>
</dbReference>
<dbReference type="SUPFAM" id="SSF46955">
    <property type="entry name" value="Putative DNA-binding domain"/>
    <property type="match status" value="1"/>
</dbReference>
<evidence type="ECO:0000256" key="5">
    <source>
        <dbReference type="ARBA" id="ARBA00022771"/>
    </source>
</evidence>
<dbReference type="RefSeq" id="XP_052739905.1">
    <property type="nucleotide sequence ID" value="XM_052883945.1"/>
</dbReference>
<evidence type="ECO:0000313" key="14">
    <source>
        <dbReference type="RefSeq" id="XP_052739908.1"/>
    </source>
</evidence>
<evidence type="ECO:0000259" key="11">
    <source>
        <dbReference type="Pfam" id="PF05181"/>
    </source>
</evidence>
<dbReference type="PANTHER" id="PTHR10142:SF0">
    <property type="entry name" value="DNA REPAIR PROTEIN COMPLEMENTING XP-A CELLS"/>
    <property type="match status" value="1"/>
</dbReference>
<comment type="subcellular location">
    <subcellularLocation>
        <location evidence="1">Nucleus</location>
    </subcellularLocation>
</comment>
<evidence type="ECO:0000256" key="1">
    <source>
        <dbReference type="ARBA" id="ARBA00004123"/>
    </source>
</evidence>
<accession>A0ABM3LLF5</accession>
<evidence type="ECO:0000256" key="10">
    <source>
        <dbReference type="SAM" id="MobiDB-lite"/>
    </source>
</evidence>
<name>A0ABM3LLF5_BICAN</name>
<evidence type="ECO:0000313" key="13">
    <source>
        <dbReference type="RefSeq" id="XP_052739905.1"/>
    </source>
</evidence>
<dbReference type="InterPro" id="IPR022652">
    <property type="entry name" value="Znf_XPA_CS"/>
</dbReference>
<dbReference type="InterPro" id="IPR000465">
    <property type="entry name" value="XPA/RAD14"/>
</dbReference>
<reference evidence="12 13" key="1">
    <citation type="submission" date="2025-05" db="UniProtKB">
        <authorList>
            <consortium name="RefSeq"/>
        </authorList>
    </citation>
    <scope>NUCLEOTIDE SEQUENCE [LARGE SCALE GENOMIC DNA]</scope>
</reference>
<keyword evidence="7" id="KW-0238">DNA-binding</keyword>
<gene>
    <name evidence="13 14" type="primary">LOC128198437</name>
</gene>
<evidence type="ECO:0000256" key="6">
    <source>
        <dbReference type="ARBA" id="ARBA00022833"/>
    </source>
</evidence>
<keyword evidence="12" id="KW-1185">Reference proteome</keyword>
<feature type="compositionally biased region" description="Basic residues" evidence="10">
    <location>
        <begin position="33"/>
        <end position="43"/>
    </location>
</feature>
<dbReference type="InterPro" id="IPR022656">
    <property type="entry name" value="XPA_C"/>
</dbReference>
<keyword evidence="5" id="KW-0863">Zinc-finger</keyword>